<gene>
    <name evidence="1" type="ORF">RDV84_04705</name>
</gene>
<accession>A0ABY9PCL6</accession>
<organism evidence="1 2">
    <name type="scientific">Lysobacter yananisis</name>
    <dbReference type="NCBI Taxonomy" id="1003114"/>
    <lineage>
        <taxon>Bacteria</taxon>
        <taxon>Pseudomonadati</taxon>
        <taxon>Pseudomonadota</taxon>
        <taxon>Gammaproteobacteria</taxon>
        <taxon>Lysobacterales</taxon>
        <taxon>Lysobacteraceae</taxon>
        <taxon>Lysobacter</taxon>
    </lineage>
</organism>
<dbReference type="SUPFAM" id="SSF109709">
    <property type="entry name" value="KorB DNA-binding domain-like"/>
    <property type="match status" value="1"/>
</dbReference>
<protein>
    <submittedName>
        <fullName evidence="1">LacI family transcriptional regulator</fullName>
    </submittedName>
</protein>
<reference evidence="1 2" key="1">
    <citation type="submission" date="2023-08" db="EMBL/GenBank/DDBJ databases">
        <title>The whole genome sequence of Lysobacter yananisis.</title>
        <authorList>
            <person name="Sun H."/>
        </authorList>
    </citation>
    <scope>NUCLEOTIDE SEQUENCE [LARGE SCALE GENOMIC DNA]</scope>
    <source>
        <strain evidence="1 2">SNNU513</strain>
    </source>
</reference>
<evidence type="ECO:0000313" key="2">
    <source>
        <dbReference type="Proteomes" id="UP001229313"/>
    </source>
</evidence>
<name>A0ABY9PCL6_9GAMM</name>
<keyword evidence="2" id="KW-1185">Reference proteome</keyword>
<sequence>MNELVIQVGGDADIVQISNGDTLIRVPVKLRRRSGKRRLRQTKVQFAELSAELTALQSALVRGYRWRAMLDTGEVASMKDIADSENVDRSYVARMINMTLLAPELIEAILDDTVPDWTLDDVAIAPPDRWDEQLAKFTALKPHLSGYN</sequence>
<dbReference type="RefSeq" id="WP_309152642.1">
    <property type="nucleotide sequence ID" value="NZ_CP133568.1"/>
</dbReference>
<dbReference type="EMBL" id="CP133568">
    <property type="protein sequence ID" value="WMT04153.1"/>
    <property type="molecule type" value="Genomic_DNA"/>
</dbReference>
<dbReference type="Proteomes" id="UP001229313">
    <property type="component" value="Chromosome"/>
</dbReference>
<evidence type="ECO:0000313" key="1">
    <source>
        <dbReference type="EMBL" id="WMT04153.1"/>
    </source>
</evidence>
<proteinExistence type="predicted"/>